<dbReference type="EMBL" id="ARYM01000006">
    <property type="protein sequence ID" value="KCZ99234.1"/>
    <property type="molecule type" value="Genomic_DNA"/>
</dbReference>
<dbReference type="OrthoDB" id="7618386at2"/>
<gene>
    <name evidence="1" type="ORF">HPO_06683</name>
</gene>
<dbReference type="AlphaFoldDB" id="A0A062VA84"/>
<dbReference type="PROSITE" id="PS51257">
    <property type="entry name" value="PROKAR_LIPOPROTEIN"/>
    <property type="match status" value="1"/>
</dbReference>
<evidence type="ECO:0000313" key="2">
    <source>
        <dbReference type="Proteomes" id="UP000027100"/>
    </source>
</evidence>
<name>A0A062VA84_9PROT</name>
<dbReference type="PATRIC" id="fig|1280954.3.peg.1355"/>
<keyword evidence="2" id="KW-1185">Reference proteome</keyword>
<comment type="caution">
    <text evidence="1">The sequence shown here is derived from an EMBL/GenBank/DDBJ whole genome shotgun (WGS) entry which is preliminary data.</text>
</comment>
<evidence type="ECO:0008006" key="3">
    <source>
        <dbReference type="Google" id="ProtNLM"/>
    </source>
</evidence>
<sequence>MLSIFRVFAAGCAAVLLAGCFLSDKPLIGEGVHIHDGPLTFCLDASEPCHQTTLQEDVYLILPNPEDGADEKPIAVRFRPLMKAGGETIWLGEADLSGEGDQEAWGYVVARKLKDIDLGVREYEVAVPDCSQASSSQLIRYGLEKEGSYSCRVTDIDAFAEYLRTRHAEDFASDAWWAEAR</sequence>
<evidence type="ECO:0000313" key="1">
    <source>
        <dbReference type="EMBL" id="KCZ99234.1"/>
    </source>
</evidence>
<proteinExistence type="predicted"/>
<organism evidence="1 2">
    <name type="scientific">Hyphomonas polymorpha PS728</name>
    <dbReference type="NCBI Taxonomy" id="1280954"/>
    <lineage>
        <taxon>Bacteria</taxon>
        <taxon>Pseudomonadati</taxon>
        <taxon>Pseudomonadota</taxon>
        <taxon>Alphaproteobacteria</taxon>
        <taxon>Hyphomonadales</taxon>
        <taxon>Hyphomonadaceae</taxon>
        <taxon>Hyphomonas</taxon>
    </lineage>
</organism>
<dbReference type="RefSeq" id="WP_035596039.1">
    <property type="nucleotide sequence ID" value="NZ_ARYM01000006.1"/>
</dbReference>
<protein>
    <recommendedName>
        <fullName evidence="3">Lipoprotein</fullName>
    </recommendedName>
</protein>
<dbReference type="Proteomes" id="UP000027100">
    <property type="component" value="Unassembled WGS sequence"/>
</dbReference>
<accession>A0A062VA84</accession>
<reference evidence="1 2" key="1">
    <citation type="journal article" date="2014" name="Antonie Van Leeuwenhoek">
        <title>Hyphomonas beringensis sp. nov. and Hyphomonas chukchiensis sp. nov., isolated from surface seawater of the Bering Sea and Chukchi Sea.</title>
        <authorList>
            <person name="Li C."/>
            <person name="Lai Q."/>
            <person name="Li G."/>
            <person name="Dong C."/>
            <person name="Wang J."/>
            <person name="Liao Y."/>
            <person name="Shao Z."/>
        </authorList>
    </citation>
    <scope>NUCLEOTIDE SEQUENCE [LARGE SCALE GENOMIC DNA]</scope>
    <source>
        <strain evidence="1 2">PS728</strain>
    </source>
</reference>